<gene>
    <name evidence="2" type="ORF">KUF71_009201</name>
</gene>
<feature type="compositionally biased region" description="Basic and acidic residues" evidence="1">
    <location>
        <begin position="1"/>
        <end position="16"/>
    </location>
</feature>
<feature type="region of interest" description="Disordered" evidence="1">
    <location>
        <begin position="1"/>
        <end position="35"/>
    </location>
</feature>
<dbReference type="Proteomes" id="UP001219518">
    <property type="component" value="Unassembled WGS sequence"/>
</dbReference>
<evidence type="ECO:0000313" key="2">
    <source>
        <dbReference type="EMBL" id="KAK3919915.1"/>
    </source>
</evidence>
<keyword evidence="3" id="KW-1185">Reference proteome</keyword>
<comment type="caution">
    <text evidence="2">The sequence shown here is derived from an EMBL/GenBank/DDBJ whole genome shotgun (WGS) entry which is preliminary data.</text>
</comment>
<name>A0AAE1HEL3_9NEOP</name>
<accession>A0AAE1HEL3</accession>
<organism evidence="2 3">
    <name type="scientific">Frankliniella fusca</name>
    <dbReference type="NCBI Taxonomy" id="407009"/>
    <lineage>
        <taxon>Eukaryota</taxon>
        <taxon>Metazoa</taxon>
        <taxon>Ecdysozoa</taxon>
        <taxon>Arthropoda</taxon>
        <taxon>Hexapoda</taxon>
        <taxon>Insecta</taxon>
        <taxon>Pterygota</taxon>
        <taxon>Neoptera</taxon>
        <taxon>Paraneoptera</taxon>
        <taxon>Thysanoptera</taxon>
        <taxon>Terebrantia</taxon>
        <taxon>Thripoidea</taxon>
        <taxon>Thripidae</taxon>
        <taxon>Frankliniella</taxon>
    </lineage>
</organism>
<reference evidence="2" key="2">
    <citation type="journal article" date="2023" name="BMC Genomics">
        <title>Pest status, molecular evolution, and epigenetic factors derived from the genome assembly of Frankliniella fusca, a thysanopteran phytovirus vector.</title>
        <authorList>
            <person name="Catto M.A."/>
            <person name="Labadie P.E."/>
            <person name="Jacobson A.L."/>
            <person name="Kennedy G.G."/>
            <person name="Srinivasan R."/>
            <person name="Hunt B.G."/>
        </authorList>
    </citation>
    <scope>NUCLEOTIDE SEQUENCE</scope>
    <source>
        <strain evidence="2">PL_HMW_Pooled</strain>
    </source>
</reference>
<dbReference type="EMBL" id="JAHWGI010000985">
    <property type="protein sequence ID" value="KAK3919915.1"/>
    <property type="molecule type" value="Genomic_DNA"/>
</dbReference>
<dbReference type="AlphaFoldDB" id="A0AAE1HEL3"/>
<reference evidence="2" key="1">
    <citation type="submission" date="2021-07" db="EMBL/GenBank/DDBJ databases">
        <authorList>
            <person name="Catto M.A."/>
            <person name="Jacobson A."/>
            <person name="Kennedy G."/>
            <person name="Labadie P."/>
            <person name="Hunt B.G."/>
            <person name="Srinivasan R."/>
        </authorList>
    </citation>
    <scope>NUCLEOTIDE SEQUENCE</scope>
    <source>
        <strain evidence="2">PL_HMW_Pooled</strain>
        <tissue evidence="2">Head</tissue>
    </source>
</reference>
<protein>
    <submittedName>
        <fullName evidence="2">Chaperone protein DnaJ</fullName>
    </submittedName>
</protein>
<evidence type="ECO:0000313" key="3">
    <source>
        <dbReference type="Proteomes" id="UP001219518"/>
    </source>
</evidence>
<evidence type="ECO:0000256" key="1">
    <source>
        <dbReference type="SAM" id="MobiDB-lite"/>
    </source>
</evidence>
<proteinExistence type="predicted"/>
<sequence>MDVDEMHGSDDERNESSDEEEEDADLSSLELLPNGRRDMQHAAVNMVVEMRSYPGMTRVGVRRAMCGAELVMKVNNLSLQEDVSEYLNMTGRLNDPRAQRLLSKFSGVNPFKGLKSDNGQRSGIKKYYHFIEPETIFINERMDQRLVGEGAYGLVPVPNTYQYASVIEFLKMLARKNNVMDYMRTRRPSDNGMMEGFTDGDEFLEHALFQEYPDAFQLCLYGDGVDPARRGGPKSGIHEIYNFSISVLNLPPALFYSSESIFPLAMANANDCKGTFAAVLGRFVEELLQLEDGVRVFVNGGFMTIRATLVAVKGDAKAVHEILGFLSCSARHFCPLCMISRDQLHRGQIVIGPIRTPAATDHYLQRIQENPAVATECGLRYRTCLHDSRYFRAENNATFDLMHDGPEGIIMMVIRLCLKQFVCVDNEFQVEELNQRIFAFDYGRQNSRDKPTPNFSYQSLETADTTHSQVMNAGQTMVLFRALPFLLDSIGQNGIAEDNDYLQYLLLLLRIFEIACAPRLPRNVIPYLRRLLETFRVTWYNLFPNVHPINKFHHLMHLPDNILRKGPQRAYWCFKEEGKNCPLRRHVVICNNFKNPQKTAMEQAQIHVSKFWGTHNDTVQYARKFVKSRDVTVAMSPARLHLVTLGFEDGDKIRVCDAVTVWSFVYRVGEFLLYSKASENGNGLPRFAKILSIVCPNYSEHTWFAVEPWETIGLVERFNSYSIAMRENPPTHLIDLKDLPIHPPLKQEVDGSSFIEMTEDSLRANFPSINFGQRKECLKVINNILLSKEKFLFSSNNQQIVLDEIFDAALIKVMSPKELSVFLQDKCRGVLPETIVFLLNEEVDGESFLEFTDNSLLSNFPDLSCEQRLSILKVIANASYEHQTDSPTFQNVNVSQNSPEDDLGCGILQGFVDGEGYLRAVTDDTRDKIDVAPCFSASFLKKRKKDSKATSKKPKFNSEDVLWFKLNEALEP</sequence>